<accession>A0A1L9PFM7</accession>
<dbReference type="Proteomes" id="UP000184073">
    <property type="component" value="Unassembled WGS sequence"/>
</dbReference>
<dbReference type="VEuPathDB" id="FungiDB:ASPVEDRAFT_149237"/>
<dbReference type="RefSeq" id="XP_040666034.1">
    <property type="nucleotide sequence ID" value="XM_040808192.1"/>
</dbReference>
<protein>
    <submittedName>
        <fullName evidence="1">Uncharacterized protein</fullName>
    </submittedName>
</protein>
<evidence type="ECO:0000313" key="2">
    <source>
        <dbReference type="Proteomes" id="UP000184073"/>
    </source>
</evidence>
<dbReference type="GeneID" id="63723703"/>
<proteinExistence type="predicted"/>
<sequence>MQSPPTITITPNTRHPKPLPNWIFHNTDLPTPQPQHQTLGLLDNGPGSENLPLEIGYGPVLGCGIPLPRVVIISPNIGPNGKWEAGSGMITREQLLMCCQRNGTVPVPVLGEQAWGVWGVRKDGVEGEKLMFGPGRVIGVREDAMVFTVGRKGGRADYLF</sequence>
<name>A0A1L9PFM7_ASPVE</name>
<keyword evidence="2" id="KW-1185">Reference proteome</keyword>
<reference evidence="2" key="1">
    <citation type="journal article" date="2017" name="Genome Biol.">
        <title>Comparative genomics reveals high biological diversity and specific adaptations in the industrially and medically important fungal genus Aspergillus.</title>
        <authorList>
            <person name="de Vries R.P."/>
            <person name="Riley R."/>
            <person name="Wiebenga A."/>
            <person name="Aguilar-Osorio G."/>
            <person name="Amillis S."/>
            <person name="Uchima C.A."/>
            <person name="Anderluh G."/>
            <person name="Asadollahi M."/>
            <person name="Askin M."/>
            <person name="Barry K."/>
            <person name="Battaglia E."/>
            <person name="Bayram O."/>
            <person name="Benocci T."/>
            <person name="Braus-Stromeyer S.A."/>
            <person name="Caldana C."/>
            <person name="Canovas D."/>
            <person name="Cerqueira G.C."/>
            <person name="Chen F."/>
            <person name="Chen W."/>
            <person name="Choi C."/>
            <person name="Clum A."/>
            <person name="Dos Santos R.A."/>
            <person name="Damasio A.R."/>
            <person name="Diallinas G."/>
            <person name="Emri T."/>
            <person name="Fekete E."/>
            <person name="Flipphi M."/>
            <person name="Freyberg S."/>
            <person name="Gallo A."/>
            <person name="Gournas C."/>
            <person name="Habgood R."/>
            <person name="Hainaut M."/>
            <person name="Harispe M.L."/>
            <person name="Henrissat B."/>
            <person name="Hilden K.S."/>
            <person name="Hope R."/>
            <person name="Hossain A."/>
            <person name="Karabika E."/>
            <person name="Karaffa L."/>
            <person name="Karanyi Z."/>
            <person name="Krasevec N."/>
            <person name="Kuo A."/>
            <person name="Kusch H."/>
            <person name="LaButti K."/>
            <person name="Lagendijk E.L."/>
            <person name="Lapidus A."/>
            <person name="Levasseur A."/>
            <person name="Lindquist E."/>
            <person name="Lipzen A."/>
            <person name="Logrieco A.F."/>
            <person name="MacCabe A."/>
            <person name="Maekelae M.R."/>
            <person name="Malavazi I."/>
            <person name="Melin P."/>
            <person name="Meyer V."/>
            <person name="Mielnichuk N."/>
            <person name="Miskei M."/>
            <person name="Molnar A.P."/>
            <person name="Mule G."/>
            <person name="Ngan C.Y."/>
            <person name="Orejas M."/>
            <person name="Orosz E."/>
            <person name="Ouedraogo J.P."/>
            <person name="Overkamp K.M."/>
            <person name="Park H.-S."/>
            <person name="Perrone G."/>
            <person name="Piumi F."/>
            <person name="Punt P.J."/>
            <person name="Ram A.F."/>
            <person name="Ramon A."/>
            <person name="Rauscher S."/>
            <person name="Record E."/>
            <person name="Riano-Pachon D.M."/>
            <person name="Robert V."/>
            <person name="Roehrig J."/>
            <person name="Ruller R."/>
            <person name="Salamov A."/>
            <person name="Salih N.S."/>
            <person name="Samson R.A."/>
            <person name="Sandor E."/>
            <person name="Sanguinetti M."/>
            <person name="Schuetze T."/>
            <person name="Sepcic K."/>
            <person name="Shelest E."/>
            <person name="Sherlock G."/>
            <person name="Sophianopoulou V."/>
            <person name="Squina F.M."/>
            <person name="Sun H."/>
            <person name="Susca A."/>
            <person name="Todd R.B."/>
            <person name="Tsang A."/>
            <person name="Unkles S.E."/>
            <person name="van de Wiele N."/>
            <person name="van Rossen-Uffink D."/>
            <person name="Oliveira J.V."/>
            <person name="Vesth T.C."/>
            <person name="Visser J."/>
            <person name="Yu J.-H."/>
            <person name="Zhou M."/>
            <person name="Andersen M.R."/>
            <person name="Archer D.B."/>
            <person name="Baker S.E."/>
            <person name="Benoit I."/>
            <person name="Brakhage A.A."/>
            <person name="Braus G.H."/>
            <person name="Fischer R."/>
            <person name="Frisvad J.C."/>
            <person name="Goldman G.H."/>
            <person name="Houbraken J."/>
            <person name="Oakley B."/>
            <person name="Pocsi I."/>
            <person name="Scazzocchio C."/>
            <person name="Seiboth B."/>
            <person name="vanKuyk P.A."/>
            <person name="Wortman J."/>
            <person name="Dyer P.S."/>
            <person name="Grigoriev I.V."/>
        </authorList>
    </citation>
    <scope>NUCLEOTIDE SEQUENCE [LARGE SCALE GENOMIC DNA]</scope>
    <source>
        <strain evidence="2">CBS 583.65</strain>
    </source>
</reference>
<organism evidence="1 2">
    <name type="scientific">Aspergillus versicolor CBS 583.65</name>
    <dbReference type="NCBI Taxonomy" id="1036611"/>
    <lineage>
        <taxon>Eukaryota</taxon>
        <taxon>Fungi</taxon>
        <taxon>Dikarya</taxon>
        <taxon>Ascomycota</taxon>
        <taxon>Pezizomycotina</taxon>
        <taxon>Eurotiomycetes</taxon>
        <taxon>Eurotiomycetidae</taxon>
        <taxon>Eurotiales</taxon>
        <taxon>Aspergillaceae</taxon>
        <taxon>Aspergillus</taxon>
        <taxon>Aspergillus subgen. Nidulantes</taxon>
    </lineage>
</organism>
<dbReference type="OrthoDB" id="10289415at2759"/>
<dbReference type="AlphaFoldDB" id="A0A1L9PFM7"/>
<dbReference type="EMBL" id="KV878127">
    <property type="protein sequence ID" value="OJJ00272.1"/>
    <property type="molecule type" value="Genomic_DNA"/>
</dbReference>
<gene>
    <name evidence="1" type="ORF">ASPVEDRAFT_149237</name>
</gene>
<evidence type="ECO:0000313" key="1">
    <source>
        <dbReference type="EMBL" id="OJJ00272.1"/>
    </source>
</evidence>